<protein>
    <submittedName>
        <fullName evidence="1">Uncharacterized protein</fullName>
    </submittedName>
</protein>
<name>A0ABR2YNF3_9CHLO</name>
<evidence type="ECO:0000313" key="2">
    <source>
        <dbReference type="Proteomes" id="UP001491310"/>
    </source>
</evidence>
<proteinExistence type="predicted"/>
<gene>
    <name evidence="1" type="ORF">WJX75_003032</name>
</gene>
<reference evidence="1 2" key="1">
    <citation type="journal article" date="2024" name="Nat. Commun.">
        <title>Phylogenomics reveals the evolutionary origins of lichenization in chlorophyte algae.</title>
        <authorList>
            <person name="Puginier C."/>
            <person name="Libourel C."/>
            <person name="Otte J."/>
            <person name="Skaloud P."/>
            <person name="Haon M."/>
            <person name="Grisel S."/>
            <person name="Petersen M."/>
            <person name="Berrin J.G."/>
            <person name="Delaux P.M."/>
            <person name="Dal Grande F."/>
            <person name="Keller J."/>
        </authorList>
    </citation>
    <scope>NUCLEOTIDE SEQUENCE [LARGE SCALE GENOMIC DNA]</scope>
    <source>
        <strain evidence="1 2">SAG 216-7</strain>
    </source>
</reference>
<dbReference type="Proteomes" id="UP001491310">
    <property type="component" value="Unassembled WGS sequence"/>
</dbReference>
<evidence type="ECO:0000313" key="1">
    <source>
        <dbReference type="EMBL" id="KAK9908130.1"/>
    </source>
</evidence>
<dbReference type="EMBL" id="JALJOT010000008">
    <property type="protein sequence ID" value="KAK9908130.1"/>
    <property type="molecule type" value="Genomic_DNA"/>
</dbReference>
<organism evidence="1 2">
    <name type="scientific">Coccomyxa subellipsoidea</name>
    <dbReference type="NCBI Taxonomy" id="248742"/>
    <lineage>
        <taxon>Eukaryota</taxon>
        <taxon>Viridiplantae</taxon>
        <taxon>Chlorophyta</taxon>
        <taxon>core chlorophytes</taxon>
        <taxon>Trebouxiophyceae</taxon>
        <taxon>Trebouxiophyceae incertae sedis</taxon>
        <taxon>Coccomyxaceae</taxon>
        <taxon>Coccomyxa</taxon>
    </lineage>
</organism>
<sequence>MEVPGGNILLYNGVAFSAVHSRNSIVIPFSDKDCWRIVGSFGRQALWMGEVEGQHIFTQLLGGVEHDYVGACRVFGIADKLIFEQLTRLDDEEMVMYGALT</sequence>
<comment type="caution">
    <text evidence="1">The sequence shown here is derived from an EMBL/GenBank/DDBJ whole genome shotgun (WGS) entry which is preliminary data.</text>
</comment>
<accession>A0ABR2YNF3</accession>
<keyword evidence="2" id="KW-1185">Reference proteome</keyword>